<dbReference type="CDD" id="cd06260">
    <property type="entry name" value="DUF820-like"/>
    <property type="match status" value="1"/>
</dbReference>
<keyword evidence="2" id="KW-0378">Hydrolase</keyword>
<dbReference type="PANTHER" id="PTHR34107:SF4">
    <property type="entry name" value="SLL1222 PROTEIN"/>
    <property type="match status" value="1"/>
</dbReference>
<dbReference type="SUPFAM" id="SSF52980">
    <property type="entry name" value="Restriction endonuclease-like"/>
    <property type="match status" value="1"/>
</dbReference>
<dbReference type="InterPro" id="IPR011335">
    <property type="entry name" value="Restrct_endonuc-II-like"/>
</dbReference>
<dbReference type="RefSeq" id="WP_157563083.1">
    <property type="nucleotide sequence ID" value="NZ_WPIK01000001.1"/>
</dbReference>
<dbReference type="InterPro" id="IPR008538">
    <property type="entry name" value="Uma2"/>
</dbReference>
<sequence length="183" mass="21058">MPVAEKKKYTELDYHSLEVGPQFQLIDGEKVMPPIFSLNHQLVNGKLFMLISQHLEKNGLGGLCLFYPVDVVLDEKNTFQPDLIYISNESKVELLYDRIHGAPDLVIETLSPATAYYDLIHKKDFYERYGVKEYLIIDPLSKNAEVYVLNDKQFILQQKEHQNGTITLNTLPGLQIDLQKLFS</sequence>
<name>A0A7K1SSL2_9SPHI</name>
<dbReference type="Proteomes" id="UP000462014">
    <property type="component" value="Unassembled WGS sequence"/>
</dbReference>
<gene>
    <name evidence="2" type="ORF">GO621_00890</name>
</gene>
<comment type="caution">
    <text evidence="2">The sequence shown here is derived from an EMBL/GenBank/DDBJ whole genome shotgun (WGS) entry which is preliminary data.</text>
</comment>
<evidence type="ECO:0000313" key="3">
    <source>
        <dbReference type="Proteomes" id="UP000462014"/>
    </source>
</evidence>
<reference evidence="2 3" key="1">
    <citation type="submission" date="2019-12" db="EMBL/GenBank/DDBJ databases">
        <title>Mucilaginibacter sp. HMF7410 genome sequencing and assembly.</title>
        <authorList>
            <person name="Kang H."/>
            <person name="Cha I."/>
            <person name="Kim H."/>
            <person name="Joh K."/>
        </authorList>
    </citation>
    <scope>NUCLEOTIDE SEQUENCE [LARGE SCALE GENOMIC DNA]</scope>
    <source>
        <strain evidence="2 3">HMF7410</strain>
    </source>
</reference>
<dbReference type="AlphaFoldDB" id="A0A7K1SSL2"/>
<keyword evidence="3" id="KW-1185">Reference proteome</keyword>
<proteinExistence type="predicted"/>
<organism evidence="2 3">
    <name type="scientific">Mucilaginibacter arboris</name>
    <dbReference type="NCBI Taxonomy" id="2682090"/>
    <lineage>
        <taxon>Bacteria</taxon>
        <taxon>Pseudomonadati</taxon>
        <taxon>Bacteroidota</taxon>
        <taxon>Sphingobacteriia</taxon>
        <taxon>Sphingobacteriales</taxon>
        <taxon>Sphingobacteriaceae</taxon>
        <taxon>Mucilaginibacter</taxon>
    </lineage>
</organism>
<dbReference type="GO" id="GO:0004519">
    <property type="term" value="F:endonuclease activity"/>
    <property type="evidence" value="ECO:0007669"/>
    <property type="project" value="UniProtKB-KW"/>
</dbReference>
<dbReference type="InterPro" id="IPR012296">
    <property type="entry name" value="Nuclease_put_TT1808"/>
</dbReference>
<accession>A0A7K1SSL2</accession>
<dbReference type="Pfam" id="PF05685">
    <property type="entry name" value="Uma2"/>
    <property type="match status" value="1"/>
</dbReference>
<dbReference type="Gene3D" id="3.90.1570.10">
    <property type="entry name" value="tt1808, chain A"/>
    <property type="match status" value="1"/>
</dbReference>
<keyword evidence="2" id="KW-0255">Endonuclease</keyword>
<protein>
    <submittedName>
        <fullName evidence="2">Uma2 family endonuclease</fullName>
    </submittedName>
</protein>
<feature type="domain" description="Putative restriction endonuclease" evidence="1">
    <location>
        <begin position="13"/>
        <end position="178"/>
    </location>
</feature>
<evidence type="ECO:0000259" key="1">
    <source>
        <dbReference type="Pfam" id="PF05685"/>
    </source>
</evidence>
<keyword evidence="2" id="KW-0540">Nuclease</keyword>
<dbReference type="PANTHER" id="PTHR34107">
    <property type="entry name" value="SLL0198 PROTEIN-RELATED"/>
    <property type="match status" value="1"/>
</dbReference>
<evidence type="ECO:0000313" key="2">
    <source>
        <dbReference type="EMBL" id="MVN20090.1"/>
    </source>
</evidence>
<dbReference type="EMBL" id="WPIK01000001">
    <property type="protein sequence ID" value="MVN20090.1"/>
    <property type="molecule type" value="Genomic_DNA"/>
</dbReference>